<dbReference type="SUPFAM" id="SSF47413">
    <property type="entry name" value="lambda repressor-like DNA-binding domains"/>
    <property type="match status" value="1"/>
</dbReference>
<gene>
    <name evidence="2" type="ORF">GCM10023214_45760</name>
</gene>
<name>A0ABP9QXU0_9PSEU</name>
<dbReference type="EMBL" id="BAABIB010000084">
    <property type="protein sequence ID" value="GAA5169105.1"/>
    <property type="molecule type" value="Genomic_DNA"/>
</dbReference>
<evidence type="ECO:0000313" key="3">
    <source>
        <dbReference type="Proteomes" id="UP001500192"/>
    </source>
</evidence>
<dbReference type="Pfam" id="PF19054">
    <property type="entry name" value="DUF5753"/>
    <property type="match status" value="1"/>
</dbReference>
<comment type="caution">
    <text evidence="2">The sequence shown here is derived from an EMBL/GenBank/DDBJ whole genome shotgun (WGS) entry which is preliminary data.</text>
</comment>
<dbReference type="InterPro" id="IPR001387">
    <property type="entry name" value="Cro/C1-type_HTH"/>
</dbReference>
<dbReference type="PROSITE" id="PS50943">
    <property type="entry name" value="HTH_CROC1"/>
    <property type="match status" value="1"/>
</dbReference>
<evidence type="ECO:0000313" key="2">
    <source>
        <dbReference type="EMBL" id="GAA5169105.1"/>
    </source>
</evidence>
<reference evidence="3" key="1">
    <citation type="journal article" date="2019" name="Int. J. Syst. Evol. Microbiol.">
        <title>The Global Catalogue of Microorganisms (GCM) 10K type strain sequencing project: providing services to taxonomists for standard genome sequencing and annotation.</title>
        <authorList>
            <consortium name="The Broad Institute Genomics Platform"/>
            <consortium name="The Broad Institute Genome Sequencing Center for Infectious Disease"/>
            <person name="Wu L."/>
            <person name="Ma J."/>
        </authorList>
    </citation>
    <scope>NUCLEOTIDE SEQUENCE [LARGE SCALE GENOMIC DNA]</scope>
    <source>
        <strain evidence="3">JCM 18054</strain>
    </source>
</reference>
<feature type="domain" description="HTH cro/C1-type" evidence="1">
    <location>
        <begin position="36"/>
        <end position="90"/>
    </location>
</feature>
<dbReference type="InterPro" id="IPR010982">
    <property type="entry name" value="Lambda_DNA-bd_dom_sf"/>
</dbReference>
<protein>
    <submittedName>
        <fullName evidence="2">Helix-turn-helix transcriptional regulator</fullName>
    </submittedName>
</protein>
<dbReference type="Pfam" id="PF13560">
    <property type="entry name" value="HTH_31"/>
    <property type="match status" value="1"/>
</dbReference>
<evidence type="ECO:0000259" key="1">
    <source>
        <dbReference type="PROSITE" id="PS50943"/>
    </source>
</evidence>
<accession>A0ABP9QXU0</accession>
<dbReference type="Gene3D" id="1.10.260.40">
    <property type="entry name" value="lambda repressor-like DNA-binding domains"/>
    <property type="match status" value="1"/>
</dbReference>
<dbReference type="RefSeq" id="WP_346054856.1">
    <property type="nucleotide sequence ID" value="NZ_BAABIB010000084.1"/>
</dbReference>
<organism evidence="2 3">
    <name type="scientific">Amycolatopsis dongchuanensis</name>
    <dbReference type="NCBI Taxonomy" id="1070866"/>
    <lineage>
        <taxon>Bacteria</taxon>
        <taxon>Bacillati</taxon>
        <taxon>Actinomycetota</taxon>
        <taxon>Actinomycetes</taxon>
        <taxon>Pseudonocardiales</taxon>
        <taxon>Pseudonocardiaceae</taxon>
        <taxon>Amycolatopsis</taxon>
    </lineage>
</organism>
<dbReference type="InterPro" id="IPR043917">
    <property type="entry name" value="DUF5753"/>
</dbReference>
<dbReference type="Proteomes" id="UP001500192">
    <property type="component" value="Unassembled WGS sequence"/>
</dbReference>
<proteinExistence type="predicted"/>
<keyword evidence="3" id="KW-1185">Reference proteome</keyword>
<sequence>MFKWLTAIDTGRTSRAMCAQPPLSSTVQAWELGVRLREHRMQLGLKAAAAAKTVGVVAPNFSMMEAGRRRISQDKLAELADLYELSAGERAELEELREQADQRSWWHDYRDFYSDEFLRFIGLEAGASAIRAYSGEVVPELLQIADYARATVRAASPYIPAVEVGPRVESRLVRQGRLSGDDPLQLSVLLAEGALRQQVGGPAIMARQIEHLLDVGAEGRNVKIRVWPFARGAHPLLRGPVEILTFPSDRLPDLVWQETALTGTLIDKRHTVETAKISFEEAYEQAPDEVESREIMRVIGEEMKLPGLRRSAT</sequence>
<dbReference type="SMART" id="SM00530">
    <property type="entry name" value="HTH_XRE"/>
    <property type="match status" value="1"/>
</dbReference>